<evidence type="ECO:0000313" key="8">
    <source>
        <dbReference type="Proteomes" id="UP000464751"/>
    </source>
</evidence>
<evidence type="ECO:0000256" key="5">
    <source>
        <dbReference type="ARBA" id="ARBA00023211"/>
    </source>
</evidence>
<dbReference type="GO" id="GO:0008758">
    <property type="term" value="F:UDP-2,3-diacylglucosamine hydrolase activity"/>
    <property type="evidence" value="ECO:0007669"/>
    <property type="project" value="TreeGrafter"/>
</dbReference>
<organism evidence="7 8">
    <name type="scientific">Ancylobacter pratisalsi</name>
    <dbReference type="NCBI Taxonomy" id="1745854"/>
    <lineage>
        <taxon>Bacteria</taxon>
        <taxon>Pseudomonadati</taxon>
        <taxon>Pseudomonadota</taxon>
        <taxon>Alphaproteobacteria</taxon>
        <taxon>Hyphomicrobiales</taxon>
        <taxon>Xanthobacteraceae</taxon>
        <taxon>Ancylobacter</taxon>
    </lineage>
</organism>
<dbReference type="FunFam" id="3.60.21.10:FF:000029">
    <property type="entry name" value="UDP-2,3-diacylglucosamine hydrolase"/>
    <property type="match status" value="1"/>
</dbReference>
<dbReference type="PANTHER" id="PTHR34990">
    <property type="entry name" value="UDP-2,3-DIACYLGLUCOSAMINE HYDROLASE-RELATED"/>
    <property type="match status" value="1"/>
</dbReference>
<dbReference type="InterPro" id="IPR029052">
    <property type="entry name" value="Metallo-depent_PP-like"/>
</dbReference>
<protein>
    <submittedName>
        <fullName evidence="7">UDP-2,3-diacylglucosamine diphosphatase</fullName>
    </submittedName>
</protein>
<keyword evidence="3" id="KW-0479">Metal-binding</keyword>
<dbReference type="SUPFAM" id="SSF56300">
    <property type="entry name" value="Metallo-dependent phosphatases"/>
    <property type="match status" value="1"/>
</dbReference>
<evidence type="ECO:0000256" key="3">
    <source>
        <dbReference type="ARBA" id="ARBA00022723"/>
    </source>
</evidence>
<feature type="domain" description="Calcineurin-like phosphoesterase" evidence="6">
    <location>
        <begin position="28"/>
        <end position="227"/>
    </location>
</feature>
<dbReference type="PANTHER" id="PTHR34990:SF2">
    <property type="entry name" value="BLL8164 PROTEIN"/>
    <property type="match status" value="1"/>
</dbReference>
<sequence>MKPSHLIGEGMAQTAPDLSDAPDGRRFRSLFLSDIHLGTKGCQADLLLDFLRYHDAETLYLVGDIVDGWRLRSGWYWPQSHNDVVQKLLRKGRKGTRIVYLPGNHDEFLRDYYGSHFGGIEVVETAIHEAADGKRYLVIHGDVFDVVVRHAKWLAFLGDGAYSFALGINTYLNWVRRKLGFPYWSLSQWAKLKVKNAVSFIGRFEEAVATEARRHKVDGVICGHIHHATMHNDFGVGYINCGDWVESCTAIVEHEDGRFELIDWARQTRARTGAPLLLERPKVAA</sequence>
<dbReference type="Pfam" id="PF00149">
    <property type="entry name" value="Metallophos"/>
    <property type="match status" value="1"/>
</dbReference>
<keyword evidence="1" id="KW-1003">Cell membrane</keyword>
<dbReference type="CDD" id="cd07398">
    <property type="entry name" value="MPP_YbbF-LpxH"/>
    <property type="match status" value="1"/>
</dbReference>
<dbReference type="InterPro" id="IPR004843">
    <property type="entry name" value="Calcineurin-like_PHP"/>
</dbReference>
<keyword evidence="2" id="KW-0997">Cell inner membrane</keyword>
<keyword evidence="8" id="KW-1185">Reference proteome</keyword>
<dbReference type="GO" id="GO:0046872">
    <property type="term" value="F:metal ion binding"/>
    <property type="evidence" value="ECO:0007669"/>
    <property type="project" value="UniProtKB-KW"/>
</dbReference>
<keyword evidence="4" id="KW-0472">Membrane</keyword>
<gene>
    <name evidence="7" type="ORF">G3A50_18080</name>
</gene>
<evidence type="ECO:0000259" key="6">
    <source>
        <dbReference type="Pfam" id="PF00149"/>
    </source>
</evidence>
<dbReference type="EMBL" id="CP048630">
    <property type="protein sequence ID" value="QIB36349.1"/>
    <property type="molecule type" value="Genomic_DNA"/>
</dbReference>
<dbReference type="Gene3D" id="3.60.21.10">
    <property type="match status" value="1"/>
</dbReference>
<dbReference type="AlphaFoldDB" id="A0A6P1YSH8"/>
<accession>A0A6P1YSH8</accession>
<proteinExistence type="predicted"/>
<evidence type="ECO:0000256" key="2">
    <source>
        <dbReference type="ARBA" id="ARBA00022519"/>
    </source>
</evidence>
<evidence type="ECO:0000256" key="1">
    <source>
        <dbReference type="ARBA" id="ARBA00022475"/>
    </source>
</evidence>
<evidence type="ECO:0000313" key="7">
    <source>
        <dbReference type="EMBL" id="QIB36349.1"/>
    </source>
</evidence>
<reference evidence="7 8" key="1">
    <citation type="submission" date="2020-02" db="EMBL/GenBank/DDBJ databases">
        <authorList>
            <person name="Li G."/>
        </authorList>
    </citation>
    <scope>NUCLEOTIDE SEQUENCE [LARGE SCALE GENOMIC DNA]</scope>
    <source>
        <strain evidence="7 8">DSM 102029</strain>
    </source>
</reference>
<dbReference type="InterPro" id="IPR043461">
    <property type="entry name" value="LpxH-like"/>
</dbReference>
<dbReference type="GO" id="GO:0009245">
    <property type="term" value="P:lipid A biosynthetic process"/>
    <property type="evidence" value="ECO:0007669"/>
    <property type="project" value="TreeGrafter"/>
</dbReference>
<dbReference type="KEGG" id="apra:G3A50_18080"/>
<evidence type="ECO:0000256" key="4">
    <source>
        <dbReference type="ARBA" id="ARBA00023136"/>
    </source>
</evidence>
<dbReference type="Proteomes" id="UP000464751">
    <property type="component" value="Chromosome"/>
</dbReference>
<dbReference type="GO" id="GO:0016020">
    <property type="term" value="C:membrane"/>
    <property type="evidence" value="ECO:0007669"/>
    <property type="project" value="GOC"/>
</dbReference>
<name>A0A6P1YSH8_9HYPH</name>
<keyword evidence="5" id="KW-0464">Manganese</keyword>